<evidence type="ECO:0000256" key="5">
    <source>
        <dbReference type="ARBA" id="ARBA00023136"/>
    </source>
</evidence>
<evidence type="ECO:0000256" key="2">
    <source>
        <dbReference type="ARBA" id="ARBA00007262"/>
    </source>
</evidence>
<comment type="caution">
    <text evidence="7">The sequence shown here is derived from an EMBL/GenBank/DDBJ whole genome shotgun (WGS) entry which is preliminary data.</text>
</comment>
<reference evidence="7" key="1">
    <citation type="submission" date="2018-11" db="EMBL/GenBank/DDBJ databases">
        <authorList>
            <person name="Alioto T."/>
            <person name="Alioto T."/>
        </authorList>
    </citation>
    <scope>NUCLEOTIDE SEQUENCE</scope>
</reference>
<feature type="chain" id="PRO_5032513133" evidence="6">
    <location>
        <begin position="22"/>
        <end position="107"/>
    </location>
</feature>
<organism evidence="7 8">
    <name type="scientific">Mytilus galloprovincialis</name>
    <name type="common">Mediterranean mussel</name>
    <dbReference type="NCBI Taxonomy" id="29158"/>
    <lineage>
        <taxon>Eukaryota</taxon>
        <taxon>Metazoa</taxon>
        <taxon>Spiralia</taxon>
        <taxon>Lophotrochozoa</taxon>
        <taxon>Mollusca</taxon>
        <taxon>Bivalvia</taxon>
        <taxon>Autobranchia</taxon>
        <taxon>Pteriomorphia</taxon>
        <taxon>Mytilida</taxon>
        <taxon>Mytiloidea</taxon>
        <taxon>Mytilidae</taxon>
        <taxon>Mytilinae</taxon>
        <taxon>Mytilus</taxon>
    </lineage>
</organism>
<keyword evidence="6" id="KW-0732">Signal</keyword>
<comment type="similarity">
    <text evidence="2">Belongs to the IFI6/IFI27 family.</text>
</comment>
<keyword evidence="3" id="KW-0812">Transmembrane</keyword>
<keyword evidence="5" id="KW-0472">Membrane</keyword>
<evidence type="ECO:0000256" key="4">
    <source>
        <dbReference type="ARBA" id="ARBA00022989"/>
    </source>
</evidence>
<dbReference type="InterPro" id="IPR009311">
    <property type="entry name" value="IFI6/IFI27-like"/>
</dbReference>
<dbReference type="EMBL" id="UYJE01000389">
    <property type="protein sequence ID" value="VDH92898.1"/>
    <property type="molecule type" value="Genomic_DNA"/>
</dbReference>
<evidence type="ECO:0000313" key="8">
    <source>
        <dbReference type="Proteomes" id="UP000596742"/>
    </source>
</evidence>
<feature type="signal peptide" evidence="6">
    <location>
        <begin position="1"/>
        <end position="21"/>
    </location>
</feature>
<keyword evidence="8" id="KW-1185">Reference proteome</keyword>
<dbReference type="OrthoDB" id="6132915at2759"/>
<dbReference type="Pfam" id="PF06140">
    <property type="entry name" value="Ifi-6-16"/>
    <property type="match status" value="1"/>
</dbReference>
<accession>A0A8B6BNR0</accession>
<dbReference type="PANTHER" id="PTHR16932:SF18">
    <property type="entry name" value="INTERFERON, ALPHA-INDUCIBLE PROTEIN 27-LIKE 2"/>
    <property type="match status" value="1"/>
</dbReference>
<dbReference type="AlphaFoldDB" id="A0A8B6BNR0"/>
<dbReference type="PANTHER" id="PTHR16932">
    <property type="entry name" value="INTERFERON ALPHA-INDUCIBLE PROTEIN 27"/>
    <property type="match status" value="1"/>
</dbReference>
<dbReference type="Gene3D" id="6.10.110.10">
    <property type="match status" value="1"/>
</dbReference>
<evidence type="ECO:0000313" key="7">
    <source>
        <dbReference type="EMBL" id="VDH92898.1"/>
    </source>
</evidence>
<proteinExistence type="inferred from homology"/>
<evidence type="ECO:0000256" key="3">
    <source>
        <dbReference type="ARBA" id="ARBA00022692"/>
    </source>
</evidence>
<protein>
    <submittedName>
        <fullName evidence="7">Uncharacterized protein</fullName>
    </submittedName>
</protein>
<dbReference type="Proteomes" id="UP000596742">
    <property type="component" value="Unassembled WGS sequence"/>
</dbReference>
<keyword evidence="4" id="KW-1133">Transmembrane helix</keyword>
<dbReference type="GO" id="GO:0016020">
    <property type="term" value="C:membrane"/>
    <property type="evidence" value="ECO:0007669"/>
    <property type="project" value="UniProtKB-SubCell"/>
</dbReference>
<sequence length="107" mass="10879">MANTKLIAMILIGIMVVKTEGNLLCYTSCFATIGATSVVAGPAVLTTMGFTSTGIAAGSWAAGWMASYGGRVTAGGLFATLQGVGATGAMKWTGIPYVNAVCKRLCY</sequence>
<dbReference type="InterPro" id="IPR038213">
    <property type="entry name" value="IFI6/IFI27-like_sf"/>
</dbReference>
<evidence type="ECO:0000256" key="1">
    <source>
        <dbReference type="ARBA" id="ARBA00004141"/>
    </source>
</evidence>
<name>A0A8B6BNR0_MYTGA</name>
<evidence type="ECO:0000256" key="6">
    <source>
        <dbReference type="SAM" id="SignalP"/>
    </source>
</evidence>
<gene>
    <name evidence="7" type="ORF">MGAL_10B073234</name>
</gene>
<comment type="subcellular location">
    <subcellularLocation>
        <location evidence="1">Membrane</location>
        <topology evidence="1">Multi-pass membrane protein</topology>
    </subcellularLocation>
</comment>